<dbReference type="PANTHER" id="PTHR24394:SF48">
    <property type="entry name" value="ZINC FINGER PROTEIN 771"/>
    <property type="match status" value="1"/>
</dbReference>
<dbReference type="GO" id="GO:0008270">
    <property type="term" value="F:zinc ion binding"/>
    <property type="evidence" value="ECO:0007669"/>
    <property type="project" value="UniProtKB-KW"/>
</dbReference>
<feature type="domain" description="C2H2-type" evidence="11">
    <location>
        <begin position="55"/>
        <end position="82"/>
    </location>
</feature>
<evidence type="ECO:0000256" key="5">
    <source>
        <dbReference type="ARBA" id="ARBA00022833"/>
    </source>
</evidence>
<keyword evidence="7" id="KW-0804">Transcription</keyword>
<comment type="subcellular location">
    <subcellularLocation>
        <location evidence="1">Nucleus</location>
    </subcellularLocation>
</comment>
<gene>
    <name evidence="12" type="primary">Zg57-L4</name>
    <name evidence="12" type="ORF">Hamer_G012670</name>
</gene>
<dbReference type="EMBL" id="JAHLQT010031643">
    <property type="protein sequence ID" value="KAG7160129.1"/>
    <property type="molecule type" value="Genomic_DNA"/>
</dbReference>
<keyword evidence="2" id="KW-0479">Metal-binding</keyword>
<keyword evidence="5" id="KW-0862">Zinc</keyword>
<evidence type="ECO:0000256" key="3">
    <source>
        <dbReference type="ARBA" id="ARBA00022737"/>
    </source>
</evidence>
<feature type="domain" description="C2H2-type" evidence="11">
    <location>
        <begin position="83"/>
        <end position="110"/>
    </location>
</feature>
<protein>
    <submittedName>
        <fullName evidence="12">Gastrula zinc finger protein XlCGF57.1-like 4</fullName>
    </submittedName>
</protein>
<dbReference type="PANTHER" id="PTHR24394">
    <property type="entry name" value="ZINC FINGER PROTEIN"/>
    <property type="match status" value="1"/>
</dbReference>
<evidence type="ECO:0000256" key="7">
    <source>
        <dbReference type="ARBA" id="ARBA00023163"/>
    </source>
</evidence>
<dbReference type="InterPro" id="IPR013087">
    <property type="entry name" value="Znf_C2H2_type"/>
</dbReference>
<dbReference type="PROSITE" id="PS00028">
    <property type="entry name" value="ZINC_FINGER_C2H2_1"/>
    <property type="match status" value="4"/>
</dbReference>
<dbReference type="PROSITE" id="PS50157">
    <property type="entry name" value="ZINC_FINGER_C2H2_2"/>
    <property type="match status" value="4"/>
</dbReference>
<evidence type="ECO:0000256" key="8">
    <source>
        <dbReference type="ARBA" id="ARBA00023242"/>
    </source>
</evidence>
<organism evidence="12 13">
    <name type="scientific">Homarus americanus</name>
    <name type="common">American lobster</name>
    <dbReference type="NCBI Taxonomy" id="6706"/>
    <lineage>
        <taxon>Eukaryota</taxon>
        <taxon>Metazoa</taxon>
        <taxon>Ecdysozoa</taxon>
        <taxon>Arthropoda</taxon>
        <taxon>Crustacea</taxon>
        <taxon>Multicrustacea</taxon>
        <taxon>Malacostraca</taxon>
        <taxon>Eumalacostraca</taxon>
        <taxon>Eucarida</taxon>
        <taxon>Decapoda</taxon>
        <taxon>Pleocyemata</taxon>
        <taxon>Astacidea</taxon>
        <taxon>Nephropoidea</taxon>
        <taxon>Nephropidae</taxon>
        <taxon>Homarus</taxon>
    </lineage>
</organism>
<dbReference type="GO" id="GO:0000981">
    <property type="term" value="F:DNA-binding transcription factor activity, RNA polymerase II-specific"/>
    <property type="evidence" value="ECO:0007669"/>
    <property type="project" value="TreeGrafter"/>
</dbReference>
<feature type="domain" description="C2H2-type" evidence="11">
    <location>
        <begin position="111"/>
        <end position="134"/>
    </location>
</feature>
<dbReference type="FunFam" id="3.30.160.60:FF:000110">
    <property type="entry name" value="Zinc finger protein-like"/>
    <property type="match status" value="2"/>
</dbReference>
<dbReference type="GO" id="GO:0005634">
    <property type="term" value="C:nucleus"/>
    <property type="evidence" value="ECO:0007669"/>
    <property type="project" value="UniProtKB-SubCell"/>
</dbReference>
<dbReference type="AlphaFoldDB" id="A0A8J5MQL7"/>
<keyword evidence="4 9" id="KW-0863">Zinc-finger</keyword>
<dbReference type="SUPFAM" id="SSF57667">
    <property type="entry name" value="beta-beta-alpha zinc fingers"/>
    <property type="match status" value="3"/>
</dbReference>
<comment type="caution">
    <text evidence="12">The sequence shown here is derived from an EMBL/GenBank/DDBJ whole genome shotgun (WGS) entry which is preliminary data.</text>
</comment>
<name>A0A8J5MQL7_HOMAM</name>
<evidence type="ECO:0000256" key="10">
    <source>
        <dbReference type="SAM" id="MobiDB-lite"/>
    </source>
</evidence>
<dbReference type="InterPro" id="IPR036397">
    <property type="entry name" value="RNaseH_sf"/>
</dbReference>
<dbReference type="Gene3D" id="3.30.160.60">
    <property type="entry name" value="Classic Zinc Finger"/>
    <property type="match status" value="4"/>
</dbReference>
<evidence type="ECO:0000313" key="13">
    <source>
        <dbReference type="Proteomes" id="UP000747542"/>
    </source>
</evidence>
<sequence>MWMVDFVPKMVTSIVEHIKTHTNEKPHACKVCGKKFKNKGGATIHMSSHSQEKPFECEECGKKFTLKTNLNHHLKIHEGIKDFVCDICGQKFIFKNRLDHHMRMHRGEKDYVCKICGKGYSWKPSFIQHMKRHSIKLIRETEDSPENDKKNSLLHEQNTPVDFEFVECGATDSASEGGKCEDEKIRTGDGCDTFSHRLKSFKASHLPLKKRSGDLPPSTTPKRKVGSGAVRKTSPRTDNILKCEVMSDPAETGSTLKKKHPDLLKHVAIRTIQHRLQKDLGLPTRLTPKKPLLTEAMKKKRLNFCKKYEHWTSDDWKKVTFSDESTFRLVRGASKSVRRPKNVSRYSPKYTVKTVKHPDIVMVWGAFSGCEGRGDLYFLPKNVTMKGTNYIEVLRDHMLPFWPIHQCHKFMHDGAPAYKSKTVTKFLSDNEIDVLERPGNFPYLNQSKMLGT</sequence>
<dbReference type="InterPro" id="IPR036236">
    <property type="entry name" value="Znf_C2H2_sf"/>
</dbReference>
<feature type="region of interest" description="Disordered" evidence="10">
    <location>
        <begin position="208"/>
        <end position="233"/>
    </location>
</feature>
<keyword evidence="6" id="KW-0805">Transcription regulation</keyword>
<dbReference type="Pfam" id="PF00096">
    <property type="entry name" value="zf-C2H2"/>
    <property type="match status" value="4"/>
</dbReference>
<dbReference type="Proteomes" id="UP000747542">
    <property type="component" value="Unassembled WGS sequence"/>
</dbReference>
<evidence type="ECO:0000259" key="11">
    <source>
        <dbReference type="PROSITE" id="PS50157"/>
    </source>
</evidence>
<evidence type="ECO:0000256" key="1">
    <source>
        <dbReference type="ARBA" id="ARBA00004123"/>
    </source>
</evidence>
<evidence type="ECO:0000256" key="2">
    <source>
        <dbReference type="ARBA" id="ARBA00022723"/>
    </source>
</evidence>
<evidence type="ECO:0000256" key="6">
    <source>
        <dbReference type="ARBA" id="ARBA00023015"/>
    </source>
</evidence>
<accession>A0A8J5MQL7</accession>
<proteinExistence type="predicted"/>
<reference evidence="12" key="1">
    <citation type="journal article" date="2021" name="Sci. Adv.">
        <title>The American lobster genome reveals insights on longevity, neural, and immune adaptations.</title>
        <authorList>
            <person name="Polinski J.M."/>
            <person name="Zimin A.V."/>
            <person name="Clark K.F."/>
            <person name="Kohn A.B."/>
            <person name="Sadowski N."/>
            <person name="Timp W."/>
            <person name="Ptitsyn A."/>
            <person name="Khanna P."/>
            <person name="Romanova D.Y."/>
            <person name="Williams P."/>
            <person name="Greenwood S.J."/>
            <person name="Moroz L.L."/>
            <person name="Walt D.R."/>
            <person name="Bodnar A.G."/>
        </authorList>
    </citation>
    <scope>NUCLEOTIDE SEQUENCE</scope>
    <source>
        <strain evidence="12">GMGI-L3</strain>
    </source>
</reference>
<dbReference type="Gene3D" id="3.30.420.10">
    <property type="entry name" value="Ribonuclease H-like superfamily/Ribonuclease H"/>
    <property type="match status" value="1"/>
</dbReference>
<dbReference type="FunFam" id="3.30.160.60:FF:000925">
    <property type="entry name" value="Zinc finger protein 668"/>
    <property type="match status" value="1"/>
</dbReference>
<dbReference type="GO" id="GO:0003677">
    <property type="term" value="F:DNA binding"/>
    <property type="evidence" value="ECO:0007669"/>
    <property type="project" value="UniProtKB-KW"/>
</dbReference>
<keyword evidence="3" id="KW-0677">Repeat</keyword>
<feature type="domain" description="C2H2-type" evidence="11">
    <location>
        <begin position="27"/>
        <end position="54"/>
    </location>
</feature>
<dbReference type="SMART" id="SM00355">
    <property type="entry name" value="ZnF_C2H2"/>
    <property type="match status" value="4"/>
</dbReference>
<evidence type="ECO:0000256" key="4">
    <source>
        <dbReference type="ARBA" id="ARBA00022771"/>
    </source>
</evidence>
<keyword evidence="8" id="KW-0539">Nucleus</keyword>
<evidence type="ECO:0000313" key="12">
    <source>
        <dbReference type="EMBL" id="KAG7160129.1"/>
    </source>
</evidence>
<keyword evidence="13" id="KW-1185">Reference proteome</keyword>
<evidence type="ECO:0000256" key="9">
    <source>
        <dbReference type="PROSITE-ProRule" id="PRU00042"/>
    </source>
</evidence>